<organism evidence="2 3">
    <name type="scientific">Coniosporium apollinis</name>
    <dbReference type="NCBI Taxonomy" id="61459"/>
    <lineage>
        <taxon>Eukaryota</taxon>
        <taxon>Fungi</taxon>
        <taxon>Dikarya</taxon>
        <taxon>Ascomycota</taxon>
        <taxon>Pezizomycotina</taxon>
        <taxon>Dothideomycetes</taxon>
        <taxon>Dothideomycetes incertae sedis</taxon>
        <taxon>Coniosporium</taxon>
    </lineage>
</organism>
<dbReference type="EMBL" id="JAPDRL010000004">
    <property type="protein sequence ID" value="KAJ9668954.1"/>
    <property type="molecule type" value="Genomic_DNA"/>
</dbReference>
<evidence type="ECO:0000313" key="2">
    <source>
        <dbReference type="EMBL" id="KAJ9668954.1"/>
    </source>
</evidence>
<protein>
    <submittedName>
        <fullName evidence="2">Uncharacterized protein</fullName>
    </submittedName>
</protein>
<evidence type="ECO:0000313" key="3">
    <source>
        <dbReference type="Proteomes" id="UP001172684"/>
    </source>
</evidence>
<gene>
    <name evidence="2" type="ORF">H2201_000780</name>
</gene>
<feature type="compositionally biased region" description="Polar residues" evidence="1">
    <location>
        <begin position="71"/>
        <end position="98"/>
    </location>
</feature>
<reference evidence="2" key="1">
    <citation type="submission" date="2022-10" db="EMBL/GenBank/DDBJ databases">
        <title>Culturing micro-colonial fungi from biological soil crusts in the Mojave desert and describing Neophaeococcomyces mojavensis, and introducing the new genera and species Taxawa tesnikishii.</title>
        <authorList>
            <person name="Kurbessoian T."/>
            <person name="Stajich J.E."/>
        </authorList>
    </citation>
    <scope>NUCLEOTIDE SEQUENCE</scope>
    <source>
        <strain evidence="2">TK_1</strain>
    </source>
</reference>
<feature type="compositionally biased region" description="Polar residues" evidence="1">
    <location>
        <begin position="42"/>
        <end position="63"/>
    </location>
</feature>
<evidence type="ECO:0000256" key="1">
    <source>
        <dbReference type="SAM" id="MobiDB-lite"/>
    </source>
</evidence>
<sequence length="376" mass="40946">MERPSGTGKGKETLSPPTKADGPSMVSRIAASASGLAKDLVGSSSGNDLSQTLASASSMSGKSQGFRPSAGPSTWTETLPSRTNGHVSSAHHSSNGAQGSYEGFRQPASQFSEASDFDDFLRGSEQQNGSAALNASFEPSWTAQFQQQSFQHSSYLAFGTGAHTTMDSVLSYDDGAEVRALLSDPTFTADTYPTDVTMETPTEESVADLFPQNFSEEERRAVDSIRSSLPAPPAHRSMPHDHLLNLRPDASLGAPNPYTQQEITELLRMFGSEPESYMRFTTPAKPEHWLSDWDDVLNSYTDEVWGELLPVVQEARKQVKEVMAGTEQLDSKAVVRLKMILGHRLEAAPERLRGKGLKLLALGTGRVTRYRMQRRA</sequence>
<feature type="region of interest" description="Disordered" evidence="1">
    <location>
        <begin position="1"/>
        <end position="103"/>
    </location>
</feature>
<proteinExistence type="predicted"/>
<dbReference type="Proteomes" id="UP001172684">
    <property type="component" value="Unassembled WGS sequence"/>
</dbReference>
<accession>A0ABQ9P2X4</accession>
<keyword evidence="3" id="KW-1185">Reference proteome</keyword>
<name>A0ABQ9P2X4_9PEZI</name>
<comment type="caution">
    <text evidence="2">The sequence shown here is derived from an EMBL/GenBank/DDBJ whole genome shotgun (WGS) entry which is preliminary data.</text>
</comment>